<keyword evidence="2" id="KW-1185">Reference proteome</keyword>
<dbReference type="Gene3D" id="3.40.50.1820">
    <property type="entry name" value="alpha/beta hydrolase"/>
    <property type="match status" value="1"/>
</dbReference>
<name>A0A7X1ZDP2_9PROT</name>
<protein>
    <submittedName>
        <fullName evidence="1">Alpha/beta hydrolase</fullName>
    </submittedName>
</protein>
<sequence>MTAVFFATNRNPNRKQNPTDFGATFSPEGLDELRFGWAEVPEDPDGEITVATATERLSNRPPSRQVLGSRAVFEHLWHKMAKHERDTMVYVHGFDFTFREALRRTAELKRWYGANGKPMNWVVFTWPSDGRKTPVKSYRSDRKDAEASGTAMGRGILKAADFVRDLQRAQFCGQRVHLMAHSMGNFALRHAVQGMRAFVGDQLPRLFDEVLLMAADADNDALTTDAKLAPLEGLARRVTTYYNAQDLALVVSDWTKMNPDRLGASGPRDLDPLPPKFININCAAAVDWGTDPTGHQYYRNNAVVRRDVLAVLAGSEDDRIDGRTPITGRKQTYRVG</sequence>
<dbReference type="PANTHER" id="PTHR36513:SF1">
    <property type="entry name" value="TRANSMEMBRANE PROTEIN"/>
    <property type="match status" value="1"/>
</dbReference>
<dbReference type="RefSeq" id="WP_153343329.1">
    <property type="nucleotide sequence ID" value="NZ_WIVE01000023.1"/>
</dbReference>
<dbReference type="PANTHER" id="PTHR36513">
    <property type="entry name" value="ABC TRANSMEMBRANE TYPE-1 DOMAIN-CONTAINING PROTEIN"/>
    <property type="match status" value="1"/>
</dbReference>
<dbReference type="Pfam" id="PF05990">
    <property type="entry name" value="DUF900"/>
    <property type="match status" value="1"/>
</dbReference>
<keyword evidence="1" id="KW-0378">Hydrolase</keyword>
<dbReference type="EMBL" id="WIVE01000023">
    <property type="protein sequence ID" value="MQX36643.1"/>
    <property type="molecule type" value="Genomic_DNA"/>
</dbReference>
<dbReference type="Proteomes" id="UP000434582">
    <property type="component" value="Unassembled WGS sequence"/>
</dbReference>
<accession>A0A7X1ZDP2</accession>
<reference evidence="1 2" key="1">
    <citation type="submission" date="2019-10" db="EMBL/GenBank/DDBJ databases">
        <title>Draft whole-genome sequence of the purple nonsulfur photosynthetic bacterium Roseospira navarrensis DSM 15114.</title>
        <authorList>
            <person name="Kyndt J.A."/>
            <person name="Meyer T.E."/>
        </authorList>
    </citation>
    <scope>NUCLEOTIDE SEQUENCE [LARGE SCALE GENOMIC DNA]</scope>
    <source>
        <strain evidence="1 2">DSM 15114</strain>
    </source>
</reference>
<comment type="caution">
    <text evidence="1">The sequence shown here is derived from an EMBL/GenBank/DDBJ whole genome shotgun (WGS) entry which is preliminary data.</text>
</comment>
<dbReference type="AlphaFoldDB" id="A0A7X1ZDP2"/>
<dbReference type="SUPFAM" id="SSF53474">
    <property type="entry name" value="alpha/beta-Hydrolases"/>
    <property type="match status" value="1"/>
</dbReference>
<proteinExistence type="predicted"/>
<evidence type="ECO:0000313" key="1">
    <source>
        <dbReference type="EMBL" id="MQX36643.1"/>
    </source>
</evidence>
<dbReference type="InterPro" id="IPR029058">
    <property type="entry name" value="AB_hydrolase_fold"/>
</dbReference>
<dbReference type="InterPro" id="IPR010297">
    <property type="entry name" value="DUF900_hydrolase"/>
</dbReference>
<organism evidence="1 2">
    <name type="scientific">Roseospira navarrensis</name>
    <dbReference type="NCBI Taxonomy" id="140058"/>
    <lineage>
        <taxon>Bacteria</taxon>
        <taxon>Pseudomonadati</taxon>
        <taxon>Pseudomonadota</taxon>
        <taxon>Alphaproteobacteria</taxon>
        <taxon>Rhodospirillales</taxon>
        <taxon>Rhodospirillaceae</taxon>
        <taxon>Roseospira</taxon>
    </lineage>
</organism>
<dbReference type="OrthoDB" id="9797755at2"/>
<dbReference type="GO" id="GO:0016787">
    <property type="term" value="F:hydrolase activity"/>
    <property type="evidence" value="ECO:0007669"/>
    <property type="project" value="UniProtKB-KW"/>
</dbReference>
<evidence type="ECO:0000313" key="2">
    <source>
        <dbReference type="Proteomes" id="UP000434582"/>
    </source>
</evidence>
<gene>
    <name evidence="1" type="ORF">GHC57_08950</name>
</gene>